<evidence type="ECO:0000256" key="3">
    <source>
        <dbReference type="ARBA" id="ARBA00022555"/>
    </source>
</evidence>
<keyword evidence="6 15" id="KW-0949">S-adenosyl-L-methionine</keyword>
<evidence type="ECO:0000256" key="1">
    <source>
        <dbReference type="ARBA" id="ARBA00004496"/>
    </source>
</evidence>
<protein>
    <recommendedName>
        <fullName evidence="13">tRNA (guanine(10)-N(2))-methyltransferase TRMT11</fullName>
        <ecNumber evidence="12">2.1.1.214</ecNumber>
    </recommendedName>
    <alternativeName>
        <fullName evidence="14">tRNA methyltransferase 11 homolog</fullName>
    </alternativeName>
</protein>
<evidence type="ECO:0000256" key="6">
    <source>
        <dbReference type="ARBA" id="ARBA00022691"/>
    </source>
</evidence>
<dbReference type="PRINTS" id="PR00507">
    <property type="entry name" value="N12N6MTFRASE"/>
</dbReference>
<evidence type="ECO:0000256" key="7">
    <source>
        <dbReference type="ARBA" id="ARBA00022694"/>
    </source>
</evidence>
<dbReference type="EC" id="2.1.1.214" evidence="12"/>
<comment type="subcellular location">
    <subcellularLocation>
        <location evidence="1">Cytoplasm</location>
    </subcellularLocation>
</comment>
<dbReference type="Pfam" id="PF25904">
    <property type="entry name" value="Tmrp11_N"/>
    <property type="match status" value="1"/>
</dbReference>
<dbReference type="SUPFAM" id="SSF53335">
    <property type="entry name" value="S-adenosyl-L-methionine-dependent methyltransferases"/>
    <property type="match status" value="1"/>
</dbReference>
<organism evidence="18">
    <name type="scientific">Timema tahoe</name>
    <dbReference type="NCBI Taxonomy" id="61484"/>
    <lineage>
        <taxon>Eukaryota</taxon>
        <taxon>Metazoa</taxon>
        <taxon>Ecdysozoa</taxon>
        <taxon>Arthropoda</taxon>
        <taxon>Hexapoda</taxon>
        <taxon>Insecta</taxon>
        <taxon>Pterygota</taxon>
        <taxon>Neoptera</taxon>
        <taxon>Polyneoptera</taxon>
        <taxon>Phasmatodea</taxon>
        <taxon>Timematodea</taxon>
        <taxon>Timematoidea</taxon>
        <taxon>Timematidae</taxon>
        <taxon>Timema</taxon>
    </lineage>
</organism>
<keyword evidence="8 15" id="KW-0694">RNA-binding</keyword>
<sequence>MKQPVNEDPSSIATPAQLIPTRSGRIFNEPARLILQIVDKNIEEIFNGWLGIQSKDRSQRMCIDVSDQRLMSDISSDKEAMVVSLCIAADAYEKEEKAASKRLWPLWVIELPCEAAARQIASRSVCLRCCIELWATTRTEEELHNTLRALPLEHTNPYFQPGVSFKIKVDTFCNKITQADKVAKIETFGYLPVEGPVNLKNPDLCLQFLEYYGLDSNKIPEKPYSLYFGRLILDGQRDLIAKLSLKTRKFIGNTSMDPQLSLLMANQARVTSGDIILDPFVGSGSLLVAAAQFGGYVLGTDIDYLMLHGRTRPTRIQKKKHREKDESIRTNMEQYGRSSQYIDAVVADAALPMWRADFKLDAIITDPPYGIREAAERIGSAKSYIISEHHLPGHIPSKVEYGLPNIYMDLLSFAARHLRVGGRLVSWVPIVREDYDEEKLPSHPCLKLVANSEQILSTYTSRRLITLEKLQEPECSSLSKESSGI</sequence>
<comment type="similarity">
    <text evidence="15">Belongs to the class I-like SAM-binding methyltransferase superfamily. TRM11 methyltransferase family.</text>
</comment>
<evidence type="ECO:0000259" key="17">
    <source>
        <dbReference type="Pfam" id="PF25904"/>
    </source>
</evidence>
<feature type="domain" description="Ribosomal RNA large subunit methyltransferase K/L-like methyltransferase" evidence="16">
    <location>
        <begin position="247"/>
        <end position="375"/>
    </location>
</feature>
<dbReference type="PROSITE" id="PS51627">
    <property type="entry name" value="SAM_MT_TRM11"/>
    <property type="match status" value="1"/>
</dbReference>
<dbReference type="InterPro" id="IPR029063">
    <property type="entry name" value="SAM-dependent_MTases_sf"/>
</dbReference>
<comment type="catalytic activity">
    <reaction evidence="9">
        <text>guanosine(10) in tRNA + S-adenosyl-L-methionine = N(2)-methylguanosine(10) in tRNA + S-adenosyl-L-homocysteine + H(+)</text>
        <dbReference type="Rhea" id="RHEA:43128"/>
        <dbReference type="Rhea" id="RHEA-COMP:10355"/>
        <dbReference type="Rhea" id="RHEA-COMP:10357"/>
        <dbReference type="ChEBI" id="CHEBI:15378"/>
        <dbReference type="ChEBI" id="CHEBI:57856"/>
        <dbReference type="ChEBI" id="CHEBI:59789"/>
        <dbReference type="ChEBI" id="CHEBI:74269"/>
        <dbReference type="ChEBI" id="CHEBI:74481"/>
        <dbReference type="EC" id="2.1.1.214"/>
    </reaction>
    <physiologicalReaction direction="left-to-right" evidence="9">
        <dbReference type="Rhea" id="RHEA:43129"/>
    </physiologicalReaction>
</comment>
<dbReference type="AlphaFoldDB" id="A0A7R9IAX8"/>
<comment type="subunit">
    <text evidence="11">Part of the heterodimeric TRMT11-TRM112 methyltransferase complex; this complex forms an active tRNA methyltransferase, where TRMT112 acts as an activator of the catalytic subunit TRMT11.</text>
</comment>
<keyword evidence="5 15" id="KW-0808">Transferase</keyword>
<dbReference type="PANTHER" id="PTHR13370">
    <property type="entry name" value="RNA METHYLASE-RELATED"/>
    <property type="match status" value="1"/>
</dbReference>
<dbReference type="PROSITE" id="PS00092">
    <property type="entry name" value="N6_MTASE"/>
    <property type="match status" value="1"/>
</dbReference>
<evidence type="ECO:0000256" key="8">
    <source>
        <dbReference type="ARBA" id="ARBA00022884"/>
    </source>
</evidence>
<keyword evidence="3 15" id="KW-0820">tRNA-binding</keyword>
<dbReference type="GO" id="GO:0000049">
    <property type="term" value="F:tRNA binding"/>
    <property type="evidence" value="ECO:0007669"/>
    <property type="project" value="UniProtKB-UniRule"/>
</dbReference>
<evidence type="ECO:0000256" key="14">
    <source>
        <dbReference type="ARBA" id="ARBA00075308"/>
    </source>
</evidence>
<comment type="function">
    <text evidence="10">Catalytic subunit of the TRMT11-TRM112 methyltransferase complex, that specifically mediates the S-adenosyl-L-methionine-dependent N(2)-methylation of guanosine nucleotide at position 10 (m2G10) in tRNAs. This is one of the major tRNA (guanine-N(2))-methyltransferases.</text>
</comment>
<accession>A0A7R9IAX8</accession>
<evidence type="ECO:0000256" key="12">
    <source>
        <dbReference type="ARBA" id="ARBA00066937"/>
    </source>
</evidence>
<evidence type="ECO:0000256" key="15">
    <source>
        <dbReference type="PROSITE-ProRule" id="PRU00959"/>
    </source>
</evidence>
<dbReference type="GO" id="GO:0160102">
    <property type="term" value="F:tRNA (guanine(10)-N2)-methyltransferase activity"/>
    <property type="evidence" value="ECO:0007669"/>
    <property type="project" value="UniProtKB-EC"/>
</dbReference>
<dbReference type="Pfam" id="PF01170">
    <property type="entry name" value="UPF0020"/>
    <property type="match status" value="1"/>
</dbReference>
<dbReference type="GO" id="GO:0043527">
    <property type="term" value="C:tRNA methyltransferase complex"/>
    <property type="evidence" value="ECO:0007669"/>
    <property type="project" value="UniProtKB-ARBA"/>
</dbReference>
<keyword evidence="4 15" id="KW-0489">Methyltransferase</keyword>
<dbReference type="GO" id="GO:0005737">
    <property type="term" value="C:cytoplasm"/>
    <property type="evidence" value="ECO:0007669"/>
    <property type="project" value="UniProtKB-SubCell"/>
</dbReference>
<dbReference type="EMBL" id="OE000508">
    <property type="protein sequence ID" value="CAD7454094.1"/>
    <property type="molecule type" value="Genomic_DNA"/>
</dbReference>
<dbReference type="GO" id="GO:0008033">
    <property type="term" value="P:tRNA processing"/>
    <property type="evidence" value="ECO:0007669"/>
    <property type="project" value="UniProtKB-UniRule"/>
</dbReference>
<reference evidence="18" key="1">
    <citation type="submission" date="2020-11" db="EMBL/GenBank/DDBJ databases">
        <authorList>
            <person name="Tran Van P."/>
        </authorList>
    </citation>
    <scope>NUCLEOTIDE SEQUENCE</scope>
</reference>
<dbReference type="GO" id="GO:0032259">
    <property type="term" value="P:methylation"/>
    <property type="evidence" value="ECO:0007669"/>
    <property type="project" value="UniProtKB-UniRule"/>
</dbReference>
<dbReference type="InterPro" id="IPR000241">
    <property type="entry name" value="RlmKL-like_Mtase"/>
</dbReference>
<dbReference type="Gene3D" id="3.40.50.150">
    <property type="entry name" value="Vaccinia Virus protein VP39"/>
    <property type="match status" value="1"/>
</dbReference>
<evidence type="ECO:0000256" key="9">
    <source>
        <dbReference type="ARBA" id="ARBA00050985"/>
    </source>
</evidence>
<dbReference type="InterPro" id="IPR002052">
    <property type="entry name" value="DNA_methylase_N6_adenine_CS"/>
</dbReference>
<dbReference type="InterPro" id="IPR016691">
    <property type="entry name" value="TRMT11"/>
</dbReference>
<dbReference type="CDD" id="cd02440">
    <property type="entry name" value="AdoMet_MTases"/>
    <property type="match status" value="1"/>
</dbReference>
<evidence type="ECO:0000256" key="11">
    <source>
        <dbReference type="ARBA" id="ARBA00065434"/>
    </source>
</evidence>
<gene>
    <name evidence="18" type="ORF">TTEB3V08_LOCUS2211</name>
</gene>
<evidence type="ECO:0000256" key="13">
    <source>
        <dbReference type="ARBA" id="ARBA00067484"/>
    </source>
</evidence>
<evidence type="ECO:0000259" key="16">
    <source>
        <dbReference type="Pfam" id="PF01170"/>
    </source>
</evidence>
<feature type="domain" description="tRNA (guanine(10)-N(2))-methyltransferase TRMT11 N-terminal" evidence="17">
    <location>
        <begin position="105"/>
        <end position="237"/>
    </location>
</feature>
<proteinExistence type="inferred from homology"/>
<keyword evidence="2" id="KW-0963">Cytoplasm</keyword>
<name>A0A7R9IAX8_9NEOP</name>
<keyword evidence="7 15" id="KW-0819">tRNA processing</keyword>
<evidence type="ECO:0000256" key="5">
    <source>
        <dbReference type="ARBA" id="ARBA00022679"/>
    </source>
</evidence>
<dbReference type="PANTHER" id="PTHR13370:SF3">
    <property type="entry name" value="TRNA (GUANINE(10)-N2)-METHYLTRANSFERASE HOMOLOG"/>
    <property type="match status" value="1"/>
</dbReference>
<evidence type="ECO:0000313" key="18">
    <source>
        <dbReference type="EMBL" id="CAD7454094.1"/>
    </source>
</evidence>
<evidence type="ECO:0000256" key="2">
    <source>
        <dbReference type="ARBA" id="ARBA00022490"/>
    </source>
</evidence>
<dbReference type="InterPro" id="IPR059073">
    <property type="entry name" value="TRMT11_N"/>
</dbReference>
<evidence type="ECO:0000256" key="10">
    <source>
        <dbReference type="ARBA" id="ARBA00056270"/>
    </source>
</evidence>
<evidence type="ECO:0000256" key="4">
    <source>
        <dbReference type="ARBA" id="ARBA00022603"/>
    </source>
</evidence>